<organism evidence="3 4">
    <name type="scientific">Gordonibacter massiliensis</name>
    <name type="common">ex Traore et al. 2017</name>
    <dbReference type="NCBI Taxonomy" id="1841863"/>
    <lineage>
        <taxon>Bacteria</taxon>
        <taxon>Bacillati</taxon>
        <taxon>Actinomycetota</taxon>
        <taxon>Coriobacteriia</taxon>
        <taxon>Eggerthellales</taxon>
        <taxon>Eggerthellaceae</taxon>
        <taxon>Gordonibacter</taxon>
    </lineage>
</organism>
<evidence type="ECO:0000256" key="1">
    <source>
        <dbReference type="ARBA" id="ARBA00007847"/>
    </source>
</evidence>
<reference evidence="3 4" key="1">
    <citation type="submission" date="2020-08" db="EMBL/GenBank/DDBJ databases">
        <authorList>
            <person name="Liu C."/>
            <person name="Sun Q."/>
        </authorList>
    </citation>
    <scope>NUCLEOTIDE SEQUENCE [LARGE SCALE GENOMIC DNA]</scope>
    <source>
        <strain evidence="3 4">N22</strain>
    </source>
</reference>
<dbReference type="InterPro" id="IPR001920">
    <property type="entry name" value="Asp/Glu_race"/>
</dbReference>
<dbReference type="PANTHER" id="PTHR21198:SF7">
    <property type="entry name" value="ASPARTATE-GLUTAMATE RACEMASE FAMILY"/>
    <property type="match status" value="1"/>
</dbReference>
<dbReference type="NCBIfam" id="TIGR00035">
    <property type="entry name" value="asp_race"/>
    <property type="match status" value="1"/>
</dbReference>
<dbReference type="AlphaFoldDB" id="A0A842JF25"/>
<dbReference type="PROSITE" id="PS00924">
    <property type="entry name" value="ASP_GLU_RACEMASE_2"/>
    <property type="match status" value="1"/>
</dbReference>
<name>A0A842JF25_9ACTN</name>
<dbReference type="InterPro" id="IPR033134">
    <property type="entry name" value="Asp/Glu_racemase_AS_2"/>
</dbReference>
<evidence type="ECO:0000313" key="3">
    <source>
        <dbReference type="EMBL" id="MBC2890613.1"/>
    </source>
</evidence>
<dbReference type="PANTHER" id="PTHR21198">
    <property type="entry name" value="GLUTAMATE RACEMASE"/>
    <property type="match status" value="1"/>
</dbReference>
<protein>
    <submittedName>
        <fullName evidence="3">Amino acid racemase</fullName>
        <ecNumber evidence="3">5.1.1.-</ecNumber>
    </submittedName>
</protein>
<sequence>MAKLGMVGGTGPESTVLYYREIASRYQKRHPEGAFPELAIDTVNMYEMLGYCRSGDFDRLEAYLMEAVRNLEAARTDFIVLTANVPHVVFDRLQKRAHVPMLSILEPTCREIAKQGLRRVALLGTGFTMEQPYFKTVFAAHGIDAIAPDVGERKAVDGIIAHELEFGVVKDESKAFVDRVIERLVDEEDAQGVVLGCTELPLMYAHAELPVPAFDTMQLHLDGIVDRMLED</sequence>
<dbReference type="SUPFAM" id="SSF53681">
    <property type="entry name" value="Aspartate/glutamate racemase"/>
    <property type="match status" value="2"/>
</dbReference>
<dbReference type="GO" id="GO:0047661">
    <property type="term" value="F:amino-acid racemase activity"/>
    <property type="evidence" value="ECO:0007669"/>
    <property type="project" value="InterPro"/>
</dbReference>
<dbReference type="InterPro" id="IPR015942">
    <property type="entry name" value="Asp/Glu/hydantoin_racemase"/>
</dbReference>
<dbReference type="InterPro" id="IPR004380">
    <property type="entry name" value="Asp_race"/>
</dbReference>
<dbReference type="Gene3D" id="3.40.50.1860">
    <property type="match status" value="2"/>
</dbReference>
<dbReference type="EMBL" id="JACMSE010000016">
    <property type="protein sequence ID" value="MBC2890613.1"/>
    <property type="molecule type" value="Genomic_DNA"/>
</dbReference>
<proteinExistence type="inferred from homology"/>
<keyword evidence="2 3" id="KW-0413">Isomerase</keyword>
<dbReference type="EC" id="5.1.1.-" evidence="3"/>
<comment type="similarity">
    <text evidence="1">Belongs to the aspartate/glutamate racemases family.</text>
</comment>
<gene>
    <name evidence="3" type="ORF">H7313_14875</name>
</gene>
<evidence type="ECO:0000256" key="2">
    <source>
        <dbReference type="ARBA" id="ARBA00023235"/>
    </source>
</evidence>
<comment type="caution">
    <text evidence="3">The sequence shown here is derived from an EMBL/GenBank/DDBJ whole genome shotgun (WGS) entry which is preliminary data.</text>
</comment>
<evidence type="ECO:0000313" key="4">
    <source>
        <dbReference type="Proteomes" id="UP000587396"/>
    </source>
</evidence>
<dbReference type="Pfam" id="PF01177">
    <property type="entry name" value="Asp_Glu_race"/>
    <property type="match status" value="1"/>
</dbReference>
<dbReference type="Proteomes" id="UP000587396">
    <property type="component" value="Unassembled WGS sequence"/>
</dbReference>
<keyword evidence="4" id="KW-1185">Reference proteome</keyword>
<dbReference type="RefSeq" id="WP_185906283.1">
    <property type="nucleotide sequence ID" value="NZ_JACMSE010000016.1"/>
</dbReference>
<accession>A0A842JF25</accession>